<dbReference type="OrthoDB" id="9801841at2"/>
<dbReference type="Pfam" id="PF00069">
    <property type="entry name" value="Pkinase"/>
    <property type="match status" value="1"/>
</dbReference>
<proteinExistence type="predicted"/>
<reference evidence="9 10" key="1">
    <citation type="journal article" date="2012" name="J. Bacteriol.">
        <title>Draft Genome Sequence of Novosphingobium nitrogenifigens Y88T.</title>
        <authorList>
            <person name="Strabala T.J."/>
            <person name="Macdonald L."/>
            <person name="Liu V."/>
            <person name="Smit A.M."/>
        </authorList>
    </citation>
    <scope>NUCLEOTIDE SEQUENCE [LARGE SCALE GENOMIC DNA]</scope>
    <source>
        <strain evidence="9 10">DSM 19370</strain>
    </source>
</reference>
<evidence type="ECO:0000256" key="4">
    <source>
        <dbReference type="ARBA" id="ARBA00022777"/>
    </source>
</evidence>
<evidence type="ECO:0000256" key="3">
    <source>
        <dbReference type="ARBA" id="ARBA00022741"/>
    </source>
</evidence>
<evidence type="ECO:0000256" key="5">
    <source>
        <dbReference type="ARBA" id="ARBA00022840"/>
    </source>
</evidence>
<keyword evidence="1" id="KW-0723">Serine/threonine-protein kinase</keyword>
<accession>F1Z356</accession>
<gene>
    <name evidence="9" type="ORF">Y88_3461</name>
</gene>
<keyword evidence="6" id="KW-1133">Transmembrane helix</keyword>
<dbReference type="InterPro" id="IPR000719">
    <property type="entry name" value="Prot_kinase_dom"/>
</dbReference>
<dbReference type="Pfam" id="PF13672">
    <property type="entry name" value="PP2C_2"/>
    <property type="match status" value="1"/>
</dbReference>
<dbReference type="PROSITE" id="PS00108">
    <property type="entry name" value="PROTEIN_KINASE_ST"/>
    <property type="match status" value="1"/>
</dbReference>
<dbReference type="InterPro" id="IPR011009">
    <property type="entry name" value="Kinase-like_dom_sf"/>
</dbReference>
<keyword evidence="4" id="KW-0418">Kinase</keyword>
<dbReference type="AlphaFoldDB" id="F1Z356"/>
<evidence type="ECO:0000259" key="8">
    <source>
        <dbReference type="PROSITE" id="PS51746"/>
    </source>
</evidence>
<sequence>MRTSGDLAIAAGFATRTGPRSDNQDFGGIVQASATERASHGVIAAIADGVSGGNAGRMASELTVRTLIDGYYASPPTLGPAQAMARPLAAFNDWLHGQARGNPARASATTLTALALHGRRAHVVHVGDTRAWRFAEGRLTCLTQDHVRPEIDMSHVLIRAIGLESDLRLDHGAFELTEQDRLVLTTDGVHAPLGARKIAAILAQNASAEATAELLVEKALEAGGADNATALVIDVVRLPAPDHDGILAAMSALPFITPPVPGGTLDGFAVERVLSEGRHAVLLVATDSENGEEVVLKFPRREILSERALRLAFAREMLLAQRVSSPFLLSARPQRDTRQSGLYLVQPFLKGETMESRLARRLPSLDAAREAAVSLTRAVAALHRLDVVHRDIKPDNVMLTEDGGLRLIDLGVARLPRVEDFPDNEIPGTPGYMAPEQFAGNGGDALTDQFALGVTLYRWFTGKWPYGEQEAFQRPRFGEARAPSAHRPEIPSWLDEAILRAIAVRREDRHGDVVELLRALEGGMIGTQRTMAGRPLMERNPVLFWKMVSLLLGAALIASLVQHRL</sequence>
<keyword evidence="6" id="KW-0472">Membrane</keyword>
<evidence type="ECO:0000256" key="6">
    <source>
        <dbReference type="SAM" id="Phobius"/>
    </source>
</evidence>
<feature type="domain" description="Protein kinase" evidence="7">
    <location>
        <begin position="268"/>
        <end position="565"/>
    </location>
</feature>
<evidence type="ECO:0000259" key="7">
    <source>
        <dbReference type="PROSITE" id="PS50011"/>
    </source>
</evidence>
<keyword evidence="3" id="KW-0547">Nucleotide-binding</keyword>
<dbReference type="Gene3D" id="3.60.40.10">
    <property type="entry name" value="PPM-type phosphatase domain"/>
    <property type="match status" value="1"/>
</dbReference>
<keyword evidence="2" id="KW-0808">Transferase</keyword>
<dbReference type="SMART" id="SM00332">
    <property type="entry name" value="PP2Cc"/>
    <property type="match status" value="1"/>
</dbReference>
<dbReference type="Proteomes" id="UP000004728">
    <property type="component" value="Unassembled WGS sequence"/>
</dbReference>
<dbReference type="CDD" id="cd00143">
    <property type="entry name" value="PP2Cc"/>
    <property type="match status" value="1"/>
</dbReference>
<dbReference type="InParanoid" id="F1Z356"/>
<comment type="caution">
    <text evidence="9">The sequence shown here is derived from an EMBL/GenBank/DDBJ whole genome shotgun (WGS) entry which is preliminary data.</text>
</comment>
<dbReference type="STRING" id="983920.Y88_3461"/>
<keyword evidence="5" id="KW-0067">ATP-binding</keyword>
<dbReference type="HOGENOM" id="CLU_034273_0_0_5"/>
<feature type="domain" description="PPM-type phosphatase" evidence="8">
    <location>
        <begin position="10"/>
        <end position="235"/>
    </location>
</feature>
<dbReference type="EMBL" id="AEWJ01000002">
    <property type="protein sequence ID" value="EGD60957.1"/>
    <property type="molecule type" value="Genomic_DNA"/>
</dbReference>
<dbReference type="InterPro" id="IPR008271">
    <property type="entry name" value="Ser/Thr_kinase_AS"/>
</dbReference>
<dbReference type="SMART" id="SM00220">
    <property type="entry name" value="S_TKc"/>
    <property type="match status" value="1"/>
</dbReference>
<evidence type="ECO:0000256" key="1">
    <source>
        <dbReference type="ARBA" id="ARBA00022527"/>
    </source>
</evidence>
<dbReference type="SUPFAM" id="SSF81606">
    <property type="entry name" value="PP2C-like"/>
    <property type="match status" value="1"/>
</dbReference>
<dbReference type="InterPro" id="IPR001932">
    <property type="entry name" value="PPM-type_phosphatase-like_dom"/>
</dbReference>
<dbReference type="CDD" id="cd14014">
    <property type="entry name" value="STKc_PknB_like"/>
    <property type="match status" value="1"/>
</dbReference>
<dbReference type="SUPFAM" id="SSF56112">
    <property type="entry name" value="Protein kinase-like (PK-like)"/>
    <property type="match status" value="1"/>
</dbReference>
<organism evidence="9 10">
    <name type="scientific">Novosphingobium nitrogenifigens DSM 19370</name>
    <dbReference type="NCBI Taxonomy" id="983920"/>
    <lineage>
        <taxon>Bacteria</taxon>
        <taxon>Pseudomonadati</taxon>
        <taxon>Pseudomonadota</taxon>
        <taxon>Alphaproteobacteria</taxon>
        <taxon>Sphingomonadales</taxon>
        <taxon>Sphingomonadaceae</taxon>
        <taxon>Novosphingobium</taxon>
    </lineage>
</organism>
<dbReference type="InterPro" id="IPR036457">
    <property type="entry name" value="PPM-type-like_dom_sf"/>
</dbReference>
<dbReference type="PROSITE" id="PS51746">
    <property type="entry name" value="PPM_2"/>
    <property type="match status" value="1"/>
</dbReference>
<evidence type="ECO:0000313" key="10">
    <source>
        <dbReference type="Proteomes" id="UP000004728"/>
    </source>
</evidence>
<evidence type="ECO:0000256" key="2">
    <source>
        <dbReference type="ARBA" id="ARBA00022679"/>
    </source>
</evidence>
<dbReference type="eggNOG" id="COG0515">
    <property type="taxonomic scope" value="Bacteria"/>
</dbReference>
<dbReference type="PROSITE" id="PS50011">
    <property type="entry name" value="PROTEIN_KINASE_DOM"/>
    <property type="match status" value="1"/>
</dbReference>
<keyword evidence="10" id="KW-1185">Reference proteome</keyword>
<protein>
    <submittedName>
        <fullName evidence="9">Protein serine/threonine phosphatase</fullName>
    </submittedName>
</protein>
<dbReference type="GO" id="GO:0004674">
    <property type="term" value="F:protein serine/threonine kinase activity"/>
    <property type="evidence" value="ECO:0007669"/>
    <property type="project" value="UniProtKB-KW"/>
</dbReference>
<name>F1Z356_9SPHN</name>
<evidence type="ECO:0000313" key="9">
    <source>
        <dbReference type="EMBL" id="EGD60957.1"/>
    </source>
</evidence>
<dbReference type="PANTHER" id="PTHR24351">
    <property type="entry name" value="RIBOSOMAL PROTEIN S6 KINASE"/>
    <property type="match status" value="1"/>
</dbReference>
<dbReference type="GO" id="GO:0005524">
    <property type="term" value="F:ATP binding"/>
    <property type="evidence" value="ECO:0007669"/>
    <property type="project" value="UniProtKB-KW"/>
</dbReference>
<dbReference type="RefSeq" id="WP_008071925.1">
    <property type="nucleotide sequence ID" value="NZ_AQWK01000014.1"/>
</dbReference>
<dbReference type="eggNOG" id="COG0631">
    <property type="taxonomic scope" value="Bacteria"/>
</dbReference>
<dbReference type="SMART" id="SM00331">
    <property type="entry name" value="PP2C_SIG"/>
    <property type="match status" value="1"/>
</dbReference>
<keyword evidence="6" id="KW-0812">Transmembrane</keyword>
<feature type="transmembrane region" description="Helical" evidence="6">
    <location>
        <begin position="543"/>
        <end position="561"/>
    </location>
</feature>
<dbReference type="Gene3D" id="1.10.510.10">
    <property type="entry name" value="Transferase(Phosphotransferase) domain 1"/>
    <property type="match status" value="1"/>
</dbReference>